<dbReference type="OrthoDB" id="9785372at2"/>
<evidence type="ECO:0000259" key="1">
    <source>
        <dbReference type="Pfam" id="PF13460"/>
    </source>
</evidence>
<feature type="domain" description="NAD(P)-binding" evidence="1">
    <location>
        <begin position="7"/>
        <end position="194"/>
    </location>
</feature>
<dbReference type="Gene3D" id="3.40.50.720">
    <property type="entry name" value="NAD(P)-binding Rossmann-like Domain"/>
    <property type="match status" value="1"/>
</dbReference>
<dbReference type="InterPro" id="IPR016040">
    <property type="entry name" value="NAD(P)-bd_dom"/>
</dbReference>
<dbReference type="AlphaFoldDB" id="A0A1H2UUM0"/>
<dbReference type="Pfam" id="PF13460">
    <property type="entry name" value="NAD_binding_10"/>
    <property type="match status" value="1"/>
</dbReference>
<dbReference type="STRING" id="1122204.SAMN05421781_1911"/>
<dbReference type="CDD" id="cd05244">
    <property type="entry name" value="BVR-B_like_SDR_a"/>
    <property type="match status" value="1"/>
</dbReference>
<dbReference type="SUPFAM" id="SSF51735">
    <property type="entry name" value="NAD(P)-binding Rossmann-fold domains"/>
    <property type="match status" value="1"/>
</dbReference>
<dbReference type="InterPro" id="IPR036291">
    <property type="entry name" value="NAD(P)-bd_dom_sf"/>
</dbReference>
<name>A0A1H2UUM0_9BACI</name>
<dbReference type="Proteomes" id="UP000199488">
    <property type="component" value="Unassembled WGS sequence"/>
</dbReference>
<accession>A0A1H2UUM0</accession>
<evidence type="ECO:0000313" key="3">
    <source>
        <dbReference type="Proteomes" id="UP000199488"/>
    </source>
</evidence>
<gene>
    <name evidence="2" type="ORF">SAMN05421781_1911</name>
</gene>
<protein>
    <recommendedName>
        <fullName evidence="1">NAD(P)-binding domain-containing protein</fullName>
    </recommendedName>
</protein>
<sequence>MKAGIIGASGKAGSRILKEAEARGIETTAIVRDASKLPDSSLNIKEKDLFSLTVSDVSDFDVVVNAFGAALGEEEAHVEAGRHLISIIQEAAAVRLIVVGGAGSLFTDNGKTTQVVEMPEFPEAVKPTASGQSRNLQDLQQTTGIRWTFISPAVNFDVEGRRTGSYSTSRDVLPLNSDEESYISYADYAVAVVDEIETAAHENQRFAVVGERA</sequence>
<proteinExistence type="predicted"/>
<dbReference type="GO" id="GO:0016646">
    <property type="term" value="F:oxidoreductase activity, acting on the CH-NH group of donors, NAD or NADP as acceptor"/>
    <property type="evidence" value="ECO:0007669"/>
    <property type="project" value="TreeGrafter"/>
</dbReference>
<dbReference type="InterPro" id="IPR051606">
    <property type="entry name" value="Polyketide_Oxido-like"/>
</dbReference>
<dbReference type="RefSeq" id="WP_091614231.1">
    <property type="nucleotide sequence ID" value="NZ_FNNC01000003.1"/>
</dbReference>
<dbReference type="PANTHER" id="PTHR43355">
    <property type="entry name" value="FLAVIN REDUCTASE (NADPH)"/>
    <property type="match status" value="1"/>
</dbReference>
<dbReference type="PANTHER" id="PTHR43355:SF2">
    <property type="entry name" value="FLAVIN REDUCTASE (NADPH)"/>
    <property type="match status" value="1"/>
</dbReference>
<evidence type="ECO:0000313" key="2">
    <source>
        <dbReference type="EMBL" id="SDW59827.1"/>
    </source>
</evidence>
<dbReference type="EMBL" id="FNNC01000003">
    <property type="protein sequence ID" value="SDW59827.1"/>
    <property type="molecule type" value="Genomic_DNA"/>
</dbReference>
<reference evidence="2 3" key="1">
    <citation type="submission" date="2016-10" db="EMBL/GenBank/DDBJ databases">
        <authorList>
            <person name="de Groot N.N."/>
        </authorList>
    </citation>
    <scope>NUCLEOTIDE SEQUENCE [LARGE SCALE GENOMIC DNA]</scope>
    <source>
        <strain evidence="2 3">DSM 23126</strain>
    </source>
</reference>
<keyword evidence="3" id="KW-1185">Reference proteome</keyword>
<organism evidence="2 3">
    <name type="scientific">Marinococcus luteus</name>
    <dbReference type="NCBI Taxonomy" id="1122204"/>
    <lineage>
        <taxon>Bacteria</taxon>
        <taxon>Bacillati</taxon>
        <taxon>Bacillota</taxon>
        <taxon>Bacilli</taxon>
        <taxon>Bacillales</taxon>
        <taxon>Bacillaceae</taxon>
        <taxon>Marinococcus</taxon>
    </lineage>
</organism>